<dbReference type="Proteomes" id="UP000076761">
    <property type="component" value="Unassembled WGS sequence"/>
</dbReference>
<organism evidence="2 3">
    <name type="scientific">Neolentinus lepideus HHB14362 ss-1</name>
    <dbReference type="NCBI Taxonomy" id="1314782"/>
    <lineage>
        <taxon>Eukaryota</taxon>
        <taxon>Fungi</taxon>
        <taxon>Dikarya</taxon>
        <taxon>Basidiomycota</taxon>
        <taxon>Agaricomycotina</taxon>
        <taxon>Agaricomycetes</taxon>
        <taxon>Gloeophyllales</taxon>
        <taxon>Gloeophyllaceae</taxon>
        <taxon>Neolentinus</taxon>
    </lineage>
</organism>
<evidence type="ECO:0000256" key="1">
    <source>
        <dbReference type="SAM" id="MobiDB-lite"/>
    </source>
</evidence>
<proteinExistence type="predicted"/>
<feature type="region of interest" description="Disordered" evidence="1">
    <location>
        <begin position="106"/>
        <end position="130"/>
    </location>
</feature>
<reference evidence="2 3" key="1">
    <citation type="journal article" date="2016" name="Mol. Biol. Evol.">
        <title>Comparative Genomics of Early-Diverging Mushroom-Forming Fungi Provides Insights into the Origins of Lignocellulose Decay Capabilities.</title>
        <authorList>
            <person name="Nagy L.G."/>
            <person name="Riley R."/>
            <person name="Tritt A."/>
            <person name="Adam C."/>
            <person name="Daum C."/>
            <person name="Floudas D."/>
            <person name="Sun H."/>
            <person name="Yadav J.S."/>
            <person name="Pangilinan J."/>
            <person name="Larsson K.H."/>
            <person name="Matsuura K."/>
            <person name="Barry K."/>
            <person name="Labutti K."/>
            <person name="Kuo R."/>
            <person name="Ohm R.A."/>
            <person name="Bhattacharya S.S."/>
            <person name="Shirouzu T."/>
            <person name="Yoshinaga Y."/>
            <person name="Martin F.M."/>
            <person name="Grigoriev I.V."/>
            <person name="Hibbett D.S."/>
        </authorList>
    </citation>
    <scope>NUCLEOTIDE SEQUENCE [LARGE SCALE GENOMIC DNA]</scope>
    <source>
        <strain evidence="2 3">HHB14362 ss-1</strain>
    </source>
</reference>
<dbReference type="EMBL" id="KV425617">
    <property type="protein sequence ID" value="KZT20630.1"/>
    <property type="molecule type" value="Genomic_DNA"/>
</dbReference>
<dbReference type="AlphaFoldDB" id="A0A165P7E5"/>
<feature type="region of interest" description="Disordered" evidence="1">
    <location>
        <begin position="417"/>
        <end position="476"/>
    </location>
</feature>
<name>A0A165P7E5_9AGAM</name>
<feature type="compositionally biased region" description="Basic residues" evidence="1">
    <location>
        <begin position="467"/>
        <end position="476"/>
    </location>
</feature>
<gene>
    <name evidence="2" type="ORF">NEOLEDRAFT_1151205</name>
</gene>
<evidence type="ECO:0000313" key="3">
    <source>
        <dbReference type="Proteomes" id="UP000076761"/>
    </source>
</evidence>
<accession>A0A165P7E5</accession>
<protein>
    <submittedName>
        <fullName evidence="2">Uncharacterized protein</fullName>
    </submittedName>
</protein>
<keyword evidence="3" id="KW-1185">Reference proteome</keyword>
<evidence type="ECO:0000313" key="2">
    <source>
        <dbReference type="EMBL" id="KZT20630.1"/>
    </source>
</evidence>
<feature type="compositionally biased region" description="Basic and acidic residues" evidence="1">
    <location>
        <begin position="430"/>
        <end position="447"/>
    </location>
</feature>
<dbReference type="InParanoid" id="A0A165P7E5"/>
<sequence>MTGAVEPLQFSRWDLPAGRLAIGAASKSSPPSCVRKATQDHRNRVTGRCSVVSEIARQLVQRSSLEVSLSIQLAMSPPSSSQSDAVPAALWYCTTPRQRRINDAVEHGKSSEPDLMGGQHTDTTRGKGPYNMNEMVSNAEITPLTTIRTSAKTRFQVTIVPSFHIRIPTSLHDRICPRGITGAPRIPTLFSPVGAIVILVAGVKTRLPQVQPPIESSVFMQLLVDIIMKFAWSRSEELTREPRRCLNFTRDHLDEYIAHQEGQPRGPTTLFEAENHALRTSLKRQALRVGLDVAATRPGVGDELISSVRYDIVSALESEPPLPRGDLATSGVQYMWVPTWIGFGKPRNPSCQYSAAFKVDKVAVDPEAKASQHTEHGFTDAAPTHTQIHTRIRHSSIGPAQLTLISERMELRELEAPDIGQPTATPQDEDPPRLAKQDGGVEIKLDSPGRSFDCASATRQNGTPPPPRRRRGDGSS</sequence>